<evidence type="ECO:0000313" key="1">
    <source>
        <dbReference type="EMBL" id="KKP43897.1"/>
    </source>
</evidence>
<proteinExistence type="predicted"/>
<dbReference type="EMBL" id="LBOW01000015">
    <property type="protein sequence ID" value="KKP43897.1"/>
    <property type="molecule type" value="Genomic_DNA"/>
</dbReference>
<evidence type="ECO:0000313" key="2">
    <source>
        <dbReference type="Proteomes" id="UP000034778"/>
    </source>
</evidence>
<organism evidence="1 2">
    <name type="scientific">Candidatus Woesebacteria bacterium GW2011_GWB1_33_22</name>
    <dbReference type="NCBI Taxonomy" id="1618566"/>
    <lineage>
        <taxon>Bacteria</taxon>
        <taxon>Candidatus Woeseibacteriota</taxon>
    </lineage>
</organism>
<sequence>MEVQPDGEGAVKGRFGFNSLQDETAARESFVENKQFYYRPLDQLRYKDISAIEDGERLEIRELLTTTILEGHTSLGARVEHAIEDYNYKKLAYTVQRDVEISSSKVEQFENARLMAMEGQNEKVLGLVERELRRVDASNRIFSWALPYKATYYGGFDSLGLLAERGEQLALANLDRMVNGIPTDWIDKDPADLPDIELKKLQNSVDYLPLVENGETMSDRYGRYFADADFWMRAVGEVNTYNPTTKGEKLNLSQPMQDLIGSLLQRRPRTYENGEKEKIELPTREITVYLDEKGDQVALDATGRPINPDLVKETKKAYVEVLDCYNKARSEDEMRWVISVVSALSTNNAKESIDSLPHDFSRVGVNEDDPVYQKYNSFLKKVQADAEQMMKNYDILPKRLLDLKLARSAVHLSDAVSFASFDIAERGFSNEWKPIPLDKNGKEIDLRLLDASIVIDSKGKVSLIDNKTKVPVENLEWFYIWHVETSQGDPTASGDAFTAAKRYFHELVYAAIKNRISANNNGLLLAVDEKEAERLAQVYVSEMAEINDRARILEIIKSGKQQHLARYFGIMGAFKAELGHLSMWKRGEAERVKLGKKINPNLSKAIEETVVFVPTPYNFKNVNLNPDAKDKKKQNLANYVRQTGNIKEENLIFPMVAAQYKIGLYDMLSAGKQDTVGDMLRKVWKKVKVGNEEIWQESTFEAGGKRLTHKDINWMMYARYADDSRAVNDNFMLQIYAPLYGVANEKQLETAKKNPSAAITAAVKAADIALRNVIKKFTNPTSESGKSAKRQSLEIMMSSSIVFHQLALGVHNLIGRGAVRRYQNFVEELTPAERQTQADNLYSVLRNVEDFISDKQGYEDYSDSFFGMFLAQAAALEPIVVASNDMSFATTLRFDEQDPTRINDWKPIAEVEEGRKMPLK</sequence>
<gene>
    <name evidence="1" type="ORF">UR35_C0015G0020</name>
</gene>
<name>A0A0G0CKC2_9BACT</name>
<accession>A0A0G0CKC2</accession>
<dbReference type="STRING" id="1618566.UR35_C0015G0020"/>
<reference evidence="1 2" key="1">
    <citation type="journal article" date="2015" name="Nature">
        <title>rRNA introns, odd ribosomes, and small enigmatic genomes across a large radiation of phyla.</title>
        <authorList>
            <person name="Brown C.T."/>
            <person name="Hug L.A."/>
            <person name="Thomas B.C."/>
            <person name="Sharon I."/>
            <person name="Castelle C.J."/>
            <person name="Singh A."/>
            <person name="Wilkins M.J."/>
            <person name="Williams K.H."/>
            <person name="Banfield J.F."/>
        </authorList>
    </citation>
    <scope>NUCLEOTIDE SEQUENCE [LARGE SCALE GENOMIC DNA]</scope>
</reference>
<protein>
    <submittedName>
        <fullName evidence="1">Uncharacterized protein</fullName>
    </submittedName>
</protein>
<comment type="caution">
    <text evidence="1">The sequence shown here is derived from an EMBL/GenBank/DDBJ whole genome shotgun (WGS) entry which is preliminary data.</text>
</comment>
<dbReference type="Proteomes" id="UP000034778">
    <property type="component" value="Unassembled WGS sequence"/>
</dbReference>
<dbReference type="AlphaFoldDB" id="A0A0G0CKC2"/>